<protein>
    <recommendedName>
        <fullName evidence="4">N-acetylgalactosaminide beta-1,3-galactosyltransferase</fullName>
        <ecNumber evidence="4">2.4.1.122</ecNumber>
    </recommendedName>
</protein>
<evidence type="ECO:0000256" key="10">
    <source>
        <dbReference type="ARBA" id="ARBA00022989"/>
    </source>
</evidence>
<dbReference type="InterPro" id="IPR026050">
    <property type="entry name" value="C1GALT1/C1GALT1_chp1"/>
</dbReference>
<evidence type="ECO:0000256" key="4">
    <source>
        <dbReference type="ARBA" id="ARBA00012557"/>
    </source>
</evidence>
<keyword evidence="8" id="KW-0547">Nucleotide-binding</keyword>
<evidence type="ECO:0000256" key="3">
    <source>
        <dbReference type="ARBA" id="ARBA00006462"/>
    </source>
</evidence>
<comment type="caution">
    <text evidence="13">The sequence shown here is derived from an EMBL/GenBank/DDBJ whole genome shotgun (WGS) entry which is preliminary data.</text>
</comment>
<dbReference type="EC" id="2.4.1.122" evidence="4"/>
<evidence type="ECO:0000313" key="14">
    <source>
        <dbReference type="Proteomes" id="UP001497525"/>
    </source>
</evidence>
<dbReference type="GO" id="GO:0000166">
    <property type="term" value="F:nucleotide binding"/>
    <property type="evidence" value="ECO:0007669"/>
    <property type="project" value="UniProtKB-KW"/>
</dbReference>
<dbReference type="GO" id="GO:0016020">
    <property type="term" value="C:membrane"/>
    <property type="evidence" value="ECO:0007669"/>
    <property type="project" value="UniProtKB-SubCell"/>
</dbReference>
<dbReference type="AlphaFoldDB" id="A0AAV2TJF3"/>
<name>A0AAV2TJF3_CALDB</name>
<dbReference type="InterPro" id="IPR003378">
    <property type="entry name" value="Fringe-like_glycosylTrfase"/>
</dbReference>
<keyword evidence="9" id="KW-0735">Signal-anchor</keyword>
<accession>A0AAV2TJF3</accession>
<evidence type="ECO:0000256" key="6">
    <source>
        <dbReference type="ARBA" id="ARBA00022679"/>
    </source>
</evidence>
<evidence type="ECO:0000259" key="12">
    <source>
        <dbReference type="Pfam" id="PF02434"/>
    </source>
</evidence>
<keyword evidence="6" id="KW-0808">Transferase</keyword>
<comment type="similarity">
    <text evidence="3">Belongs to the glycosyltransferase 31 family. Beta3-Gal-T subfamily.</text>
</comment>
<dbReference type="Gene3D" id="3.90.550.50">
    <property type="match status" value="1"/>
</dbReference>
<evidence type="ECO:0000256" key="2">
    <source>
        <dbReference type="ARBA" id="ARBA00004922"/>
    </source>
</evidence>
<proteinExistence type="inferred from homology"/>
<keyword evidence="11" id="KW-0472">Membrane</keyword>
<gene>
    <name evidence="13" type="ORF">CDAUBV1_LOCUS11799</name>
</gene>
<evidence type="ECO:0000256" key="1">
    <source>
        <dbReference type="ARBA" id="ARBA00004606"/>
    </source>
</evidence>
<keyword evidence="5" id="KW-0328">Glycosyltransferase</keyword>
<feature type="domain" description="Fringe-like glycosyltransferase" evidence="12">
    <location>
        <begin position="89"/>
        <end position="273"/>
    </location>
</feature>
<evidence type="ECO:0000256" key="5">
    <source>
        <dbReference type="ARBA" id="ARBA00022676"/>
    </source>
</evidence>
<keyword evidence="7" id="KW-0812">Transmembrane</keyword>
<dbReference type="GO" id="GO:0016263">
    <property type="term" value="F:glycoprotein-N-acetylgalactosamine 3-beta-galactosyltransferase activity"/>
    <property type="evidence" value="ECO:0007669"/>
    <property type="project" value="UniProtKB-EC"/>
</dbReference>
<dbReference type="EMBL" id="CAXLJL010000401">
    <property type="protein sequence ID" value="CAL5137498.1"/>
    <property type="molecule type" value="Genomic_DNA"/>
</dbReference>
<dbReference type="Pfam" id="PF02434">
    <property type="entry name" value="Fringe"/>
    <property type="match status" value="1"/>
</dbReference>
<comment type="subcellular location">
    <subcellularLocation>
        <location evidence="1">Membrane</location>
        <topology evidence="1">Single-pass type II membrane protein</topology>
    </subcellularLocation>
</comment>
<reference evidence="13" key="1">
    <citation type="submission" date="2024-06" db="EMBL/GenBank/DDBJ databases">
        <authorList>
            <person name="Liu X."/>
            <person name="Lenzi L."/>
            <person name="Haldenby T S."/>
            <person name="Uol C."/>
        </authorList>
    </citation>
    <scope>NUCLEOTIDE SEQUENCE</scope>
</reference>
<evidence type="ECO:0000256" key="9">
    <source>
        <dbReference type="ARBA" id="ARBA00022968"/>
    </source>
</evidence>
<evidence type="ECO:0000313" key="13">
    <source>
        <dbReference type="EMBL" id="CAL5137498.1"/>
    </source>
</evidence>
<evidence type="ECO:0000256" key="7">
    <source>
        <dbReference type="ARBA" id="ARBA00022692"/>
    </source>
</evidence>
<keyword evidence="10" id="KW-1133">Transmembrane helix</keyword>
<evidence type="ECO:0000256" key="11">
    <source>
        <dbReference type="ARBA" id="ARBA00023136"/>
    </source>
</evidence>
<dbReference type="PANTHER" id="PTHR23033:SF8">
    <property type="entry name" value="HEXOSYLTRANSFERASE"/>
    <property type="match status" value="1"/>
</dbReference>
<sequence length="358" mass="42149">MKFILNAYFMDGRGKSTVAFMLGICTALLWTRMYRRNVEVDNKSVLFWIHTENCKRANPEESSTQISGSERIYEVDWKKADAIKNSIRILCYINTIPKTHYLRATHIKEVWAKQCTDYLFMSSAYDKDLPTVNLNLSVPESRMHLWSKMRAILRYVYRFRDDYDYFLKADDDTFVLLENLRYALLNYNPDEPIMTGYPFKHILPESHMSGGAGYVLSRGALKVLVEKAIDRHPGCPMYDQDLEDVKVSQCAHVVGVKLEHVVDRHTTIPHFKDEEICNFYCNEYRFQWENFDVLFSRLRDYNQGIAPHRFNATNPFVRQTLDLSSVSLVSAHYMFPERLYMVKFLIYYLRPVGIVYSF</sequence>
<organism evidence="13 14">
    <name type="scientific">Calicophoron daubneyi</name>
    <name type="common">Rumen fluke</name>
    <name type="synonym">Paramphistomum daubneyi</name>
    <dbReference type="NCBI Taxonomy" id="300641"/>
    <lineage>
        <taxon>Eukaryota</taxon>
        <taxon>Metazoa</taxon>
        <taxon>Spiralia</taxon>
        <taxon>Lophotrochozoa</taxon>
        <taxon>Platyhelminthes</taxon>
        <taxon>Trematoda</taxon>
        <taxon>Digenea</taxon>
        <taxon>Plagiorchiida</taxon>
        <taxon>Pronocephalata</taxon>
        <taxon>Paramphistomoidea</taxon>
        <taxon>Paramphistomidae</taxon>
        <taxon>Calicophoron</taxon>
    </lineage>
</organism>
<comment type="pathway">
    <text evidence="2">Protein modification; protein glycosylation.</text>
</comment>
<dbReference type="Proteomes" id="UP001497525">
    <property type="component" value="Unassembled WGS sequence"/>
</dbReference>
<dbReference type="PANTHER" id="PTHR23033">
    <property type="entry name" value="BETA1,3-GALACTOSYLTRANSFERASE"/>
    <property type="match status" value="1"/>
</dbReference>
<evidence type="ECO:0000256" key="8">
    <source>
        <dbReference type="ARBA" id="ARBA00022741"/>
    </source>
</evidence>